<keyword evidence="4" id="KW-0812">Transmembrane</keyword>
<dbReference type="EMBL" id="CVMT01000001">
    <property type="protein sequence ID" value="CRG84496.1"/>
    <property type="molecule type" value="Genomic_DNA"/>
</dbReference>
<evidence type="ECO:0000256" key="10">
    <source>
        <dbReference type="ARBA" id="ARBA00023242"/>
    </source>
</evidence>
<keyword evidence="10 11" id="KW-0539">Nucleus</keyword>
<reference evidence="13 14" key="1">
    <citation type="submission" date="2015-04" db="EMBL/GenBank/DDBJ databases">
        <authorList>
            <person name="Syromyatnikov M.Y."/>
            <person name="Popov V.N."/>
        </authorList>
    </citation>
    <scope>NUCLEOTIDE SEQUENCE [LARGE SCALE GENOMIC DNA]</scope>
    <source>
        <strain evidence="13">WF-38-12</strain>
    </source>
</reference>
<dbReference type="AlphaFoldDB" id="A0A0U1LN36"/>
<dbReference type="GO" id="GO:0005789">
    <property type="term" value="C:endoplasmic reticulum membrane"/>
    <property type="evidence" value="ECO:0007669"/>
    <property type="project" value="UniProtKB-SubCell"/>
</dbReference>
<dbReference type="PANTHER" id="PTHR28012:SF1">
    <property type="entry name" value="NUCLEAR FUSION PROTEIN KAR5"/>
    <property type="match status" value="1"/>
</dbReference>
<evidence type="ECO:0000313" key="14">
    <source>
        <dbReference type="Proteomes" id="UP000054383"/>
    </source>
</evidence>
<keyword evidence="7" id="KW-1133">Transmembrane helix</keyword>
<proteinExistence type="inferred from homology"/>
<dbReference type="OrthoDB" id="5311848at2759"/>
<sequence>MRPSILFTHLYIFVLSASASFFDSYTTFIPKGKAKLEVQNESTNLQWALRRADSAQLIENLDLVDFIQSRALQHDRVFSNAIQLLESMKSSPSCSKIAATKLLTSCQSLSAPDDQRESEIVTALDHIKSIYAVRLALCELTGAGTPIPMACSPLHIATNKPNTATWNSQKGEASTSSTVLQNCLTTLESRPQWWTSYSNSRQNALVICQAARIEVEKDEMLNLHQSLVENMATMNKGLQDILRDASLEGAKHKAFVDAVRDLRAQTMSELQEDQSRARGTFANFARELEATVGSSISKILSFLKDAESDSAVLNEGLRDSTDGLSQLRSDIHDLYDNVELRNARFREVFERDVQDMESNHELTLAMRSSLNDIGQTVSGVDGALEWLAGRFVAIQQQESLLVERLRDFETHLERSNDQAKDLLQTQALQAEAIDTQARAQDALGASTRIAYAMVDKLTARATQLETALEETAARFDDMSTLNSVFGIRISAWSICSLLLSIIAVQNPRWVMPIFALAGLSLLYRASSNFIATIIP</sequence>
<evidence type="ECO:0000256" key="2">
    <source>
        <dbReference type="ARBA" id="ARBA00010473"/>
    </source>
</evidence>
<keyword evidence="14" id="KW-1185">Reference proteome</keyword>
<name>A0A0U1LN36_TALIS</name>
<evidence type="ECO:0000256" key="12">
    <source>
        <dbReference type="SAM" id="SignalP"/>
    </source>
</evidence>
<keyword evidence="8" id="KW-0472">Membrane</keyword>
<dbReference type="Pfam" id="PF04163">
    <property type="entry name" value="Tht1"/>
    <property type="match status" value="1"/>
</dbReference>
<dbReference type="GO" id="GO:0000742">
    <property type="term" value="P:karyogamy involved in conjugation with cellular fusion"/>
    <property type="evidence" value="ECO:0007669"/>
    <property type="project" value="UniProtKB-UniRule"/>
</dbReference>
<dbReference type="PANTHER" id="PTHR28012">
    <property type="entry name" value="NUCLEAR FUSION PROTEIN KAR5"/>
    <property type="match status" value="1"/>
</dbReference>
<evidence type="ECO:0000256" key="1">
    <source>
        <dbReference type="ARBA" id="ARBA00003389"/>
    </source>
</evidence>
<evidence type="ECO:0000256" key="7">
    <source>
        <dbReference type="ARBA" id="ARBA00022989"/>
    </source>
</evidence>
<keyword evidence="5 11" id="KW-0732">Signal</keyword>
<dbReference type="GO" id="GO:0031965">
    <property type="term" value="C:nuclear membrane"/>
    <property type="evidence" value="ECO:0007669"/>
    <property type="project" value="UniProtKB-SubCell"/>
</dbReference>
<comment type="subcellular location">
    <subcellularLocation>
        <location evidence="11">Endoplasmic reticulum membrane</location>
    </subcellularLocation>
    <subcellularLocation>
        <location evidence="11">Nucleus membrane</location>
    </subcellularLocation>
</comment>
<evidence type="ECO:0000256" key="9">
    <source>
        <dbReference type="ARBA" id="ARBA00023180"/>
    </source>
</evidence>
<evidence type="ECO:0000256" key="4">
    <source>
        <dbReference type="ARBA" id="ARBA00022692"/>
    </source>
</evidence>
<comment type="function">
    <text evidence="1 11">Required for nuclear membrane fusion during karyogamy.</text>
</comment>
<comment type="similarity">
    <text evidence="2 11">Belongs to the KAR5 family.</text>
</comment>
<evidence type="ECO:0000313" key="13">
    <source>
        <dbReference type="EMBL" id="CRG84496.1"/>
    </source>
</evidence>
<evidence type="ECO:0000256" key="6">
    <source>
        <dbReference type="ARBA" id="ARBA00022824"/>
    </source>
</evidence>
<accession>A0A0U1LN36</accession>
<keyword evidence="9" id="KW-0325">Glycoprotein</keyword>
<feature type="chain" id="PRO_5018255966" evidence="12">
    <location>
        <begin position="20"/>
        <end position="535"/>
    </location>
</feature>
<keyword evidence="6 11" id="KW-0256">Endoplasmic reticulum</keyword>
<dbReference type="Proteomes" id="UP000054383">
    <property type="component" value="Unassembled WGS sequence"/>
</dbReference>
<protein>
    <submittedName>
        <fullName evidence="13">Nuclear fusion protein KAR5</fullName>
    </submittedName>
</protein>
<feature type="signal peptide" evidence="12">
    <location>
        <begin position="1"/>
        <end position="19"/>
    </location>
</feature>
<evidence type="ECO:0000256" key="11">
    <source>
        <dbReference type="RuleBase" id="RU368082"/>
    </source>
</evidence>
<dbReference type="OMA" id="WPYIVCP"/>
<evidence type="ECO:0000256" key="5">
    <source>
        <dbReference type="ARBA" id="ARBA00022729"/>
    </source>
</evidence>
<dbReference type="GO" id="GO:0048288">
    <property type="term" value="P:nuclear membrane fusion involved in karyogamy"/>
    <property type="evidence" value="ECO:0007669"/>
    <property type="project" value="UniProtKB-UniRule"/>
</dbReference>
<evidence type="ECO:0000256" key="3">
    <source>
        <dbReference type="ARBA" id="ARBA00022459"/>
    </source>
</evidence>
<organism evidence="13 14">
    <name type="scientific">Talaromyces islandicus</name>
    <name type="common">Penicillium islandicum</name>
    <dbReference type="NCBI Taxonomy" id="28573"/>
    <lineage>
        <taxon>Eukaryota</taxon>
        <taxon>Fungi</taxon>
        <taxon>Dikarya</taxon>
        <taxon>Ascomycota</taxon>
        <taxon>Pezizomycotina</taxon>
        <taxon>Eurotiomycetes</taxon>
        <taxon>Eurotiomycetidae</taxon>
        <taxon>Eurotiales</taxon>
        <taxon>Trichocomaceae</taxon>
        <taxon>Talaromyces</taxon>
        <taxon>Talaromyces sect. Islandici</taxon>
    </lineage>
</organism>
<gene>
    <name evidence="13" type="ORF">PISL3812_01777</name>
</gene>
<keyword evidence="3 11" id="KW-0415">Karyogamy</keyword>
<evidence type="ECO:0000256" key="8">
    <source>
        <dbReference type="ARBA" id="ARBA00023136"/>
    </source>
</evidence>
<dbReference type="InterPro" id="IPR007292">
    <property type="entry name" value="Nuclear_fusion_Kar5"/>
</dbReference>